<name>A0A0P6IST7_AEDAE</name>
<protein>
    <submittedName>
        <fullName evidence="2">Uncharacterized protein</fullName>
    </submittedName>
</protein>
<keyword evidence="1" id="KW-0472">Membrane</keyword>
<reference evidence="2" key="1">
    <citation type="journal article" date="2016" name="PLoS ONE">
        <title>A Deep Insight into the Sialome of Male and Female Aedes aegypti Mosquitoes.</title>
        <authorList>
            <person name="Ribeiro J.M."/>
            <person name="Martin-Martin I."/>
            <person name="Arca B."/>
            <person name="Calvo E."/>
        </authorList>
    </citation>
    <scope>NUCLEOTIDE SEQUENCE</scope>
    <source>
        <strain evidence="2">Liverpool</strain>
        <tissue evidence="2">Salivary glands</tissue>
    </source>
</reference>
<keyword evidence="1" id="KW-1133">Transmembrane helix</keyword>
<keyword evidence="1" id="KW-0812">Transmembrane</keyword>
<feature type="non-terminal residue" evidence="2">
    <location>
        <position position="1"/>
    </location>
</feature>
<sequence>GFEPTTLSMVMLNSCAFTATAIWAPNSLNSLSYSLQFTMNKNITNFNGSSIKLFSFMYVLHKLVSSMFFFFSFP</sequence>
<dbReference type="EMBL" id="GDUN01001096">
    <property type="protein sequence ID" value="JAN94823.1"/>
    <property type="molecule type" value="mRNA"/>
</dbReference>
<accession>A0A0P6IST7</accession>
<organism evidence="2">
    <name type="scientific">Aedes aegypti</name>
    <name type="common">Yellowfever mosquito</name>
    <name type="synonym">Culex aegypti</name>
    <dbReference type="NCBI Taxonomy" id="7159"/>
    <lineage>
        <taxon>Eukaryota</taxon>
        <taxon>Metazoa</taxon>
        <taxon>Ecdysozoa</taxon>
        <taxon>Arthropoda</taxon>
        <taxon>Hexapoda</taxon>
        <taxon>Insecta</taxon>
        <taxon>Pterygota</taxon>
        <taxon>Neoptera</taxon>
        <taxon>Endopterygota</taxon>
        <taxon>Diptera</taxon>
        <taxon>Nematocera</taxon>
        <taxon>Culicoidea</taxon>
        <taxon>Culicidae</taxon>
        <taxon>Culicinae</taxon>
        <taxon>Aedini</taxon>
        <taxon>Aedes</taxon>
        <taxon>Stegomyia</taxon>
    </lineage>
</organism>
<feature type="transmembrane region" description="Helical" evidence="1">
    <location>
        <begin position="6"/>
        <end position="24"/>
    </location>
</feature>
<evidence type="ECO:0000313" key="2">
    <source>
        <dbReference type="EMBL" id="JAN94823.1"/>
    </source>
</evidence>
<feature type="transmembrane region" description="Helical" evidence="1">
    <location>
        <begin position="53"/>
        <end position="73"/>
    </location>
</feature>
<proteinExistence type="evidence at transcript level"/>
<evidence type="ECO:0000256" key="1">
    <source>
        <dbReference type="SAM" id="Phobius"/>
    </source>
</evidence>
<dbReference type="AlphaFoldDB" id="A0A0P6IST7"/>